<evidence type="ECO:0000313" key="2">
    <source>
        <dbReference type="Proteomes" id="UP000030125"/>
    </source>
</evidence>
<sequence>MKLRLLLLLLLTVTFTFSLGAQKLSKLPKTEREKKIMEIAKEVYKRDKFKAFYREYGEPKIVERAATQDYDNPDTPSYGVRKGEILYSVYFFYDMTKERMEEDFAAKVVISDKTGLALYITLGNMYIYPINPHKPRE</sequence>
<gene>
    <name evidence="1" type="ORF">HQ35_00285</name>
</gene>
<organism evidence="1 2">
    <name type="scientific">Porphyromonas cangingivalis</name>
    <dbReference type="NCBI Taxonomy" id="36874"/>
    <lineage>
        <taxon>Bacteria</taxon>
        <taxon>Pseudomonadati</taxon>
        <taxon>Bacteroidota</taxon>
        <taxon>Bacteroidia</taxon>
        <taxon>Bacteroidales</taxon>
        <taxon>Porphyromonadaceae</taxon>
        <taxon>Porphyromonas</taxon>
    </lineage>
</organism>
<protein>
    <submittedName>
        <fullName evidence="1">Uncharacterized protein</fullName>
    </submittedName>
</protein>
<dbReference type="Proteomes" id="UP000030125">
    <property type="component" value="Unassembled WGS sequence"/>
</dbReference>
<reference evidence="1 2" key="1">
    <citation type="submission" date="2014-08" db="EMBL/GenBank/DDBJ databases">
        <title>Porphyromonas cangingivalis strain:COT-109_OH1386 Genome sequencing.</title>
        <authorList>
            <person name="Wallis C."/>
            <person name="Deusch O."/>
            <person name="O'Flynn C."/>
            <person name="Davis I."/>
            <person name="Jospin G."/>
            <person name="Darling A.E."/>
            <person name="Coil D.A."/>
            <person name="Alexiev A."/>
            <person name="Horsfall A."/>
            <person name="Kirkwood N."/>
            <person name="Harris S."/>
            <person name="Eisen J.A."/>
        </authorList>
    </citation>
    <scope>NUCLEOTIDE SEQUENCE [LARGE SCALE GENOMIC DNA]</scope>
    <source>
        <strain evidence="2">COT-109 OH1386</strain>
    </source>
</reference>
<dbReference type="EMBL" id="JQJD01000001">
    <property type="protein sequence ID" value="KGN83246.1"/>
    <property type="molecule type" value="Genomic_DNA"/>
</dbReference>
<proteinExistence type="predicted"/>
<dbReference type="AlphaFoldDB" id="A0A0A2EWI3"/>
<evidence type="ECO:0000313" key="1">
    <source>
        <dbReference type="EMBL" id="KGN83246.1"/>
    </source>
</evidence>
<comment type="caution">
    <text evidence="1">The sequence shown here is derived from an EMBL/GenBank/DDBJ whole genome shotgun (WGS) entry which is preliminary data.</text>
</comment>
<accession>A0A0A2EWI3</accession>
<dbReference type="OrthoDB" id="1015556at2"/>
<keyword evidence="2" id="KW-1185">Reference proteome</keyword>
<name>A0A0A2EWI3_PORCN</name>
<dbReference type="RefSeq" id="WP_036849819.1">
    <property type="nucleotide sequence ID" value="NZ_CALTZT010000018.1"/>
</dbReference>